<accession>A0ABM7VHH6</accession>
<protein>
    <recommendedName>
        <fullName evidence="3">Late embryogenesis abundant protein LEA-2 subgroup domain-containing protein</fullName>
    </recommendedName>
</protein>
<keyword evidence="2" id="KW-1185">Reference proteome</keyword>
<evidence type="ECO:0000313" key="1">
    <source>
        <dbReference type="EMBL" id="BDD00433.1"/>
    </source>
</evidence>
<dbReference type="Gene3D" id="2.60.40.1820">
    <property type="match status" value="1"/>
</dbReference>
<evidence type="ECO:0008006" key="3">
    <source>
        <dbReference type="Google" id="ProtNLM"/>
    </source>
</evidence>
<sequence>MEFSPAENDMVSMNAQVRLYNPNKNKITLTALNLILELDQSQVGQIDKEYDLPMPPEGEFDIPIEVMVPTKTIQDKVFKGALLNFMGGKPIVGRFTGYAKVKTMGVPIKVPIMIEKEIDLLNL</sequence>
<evidence type="ECO:0000313" key="2">
    <source>
        <dbReference type="Proteomes" id="UP001354989"/>
    </source>
</evidence>
<name>A0ABM7VHH6_9BACT</name>
<reference evidence="1 2" key="1">
    <citation type="submission" date="2021-12" db="EMBL/GenBank/DDBJ databases">
        <title>Genome sequencing of bacteria with rrn-lacking chromosome and rrn-plasmid.</title>
        <authorList>
            <person name="Anda M."/>
            <person name="Iwasaki W."/>
        </authorList>
    </citation>
    <scope>NUCLEOTIDE SEQUENCE [LARGE SCALE GENOMIC DNA]</scope>
    <source>
        <strain evidence="1 2">NBRC 101262</strain>
    </source>
</reference>
<proteinExistence type="predicted"/>
<dbReference type="Proteomes" id="UP001354989">
    <property type="component" value="Chromosome"/>
</dbReference>
<dbReference type="SUPFAM" id="SSF117070">
    <property type="entry name" value="LEA14-like"/>
    <property type="match status" value="1"/>
</dbReference>
<dbReference type="EMBL" id="AP025292">
    <property type="protein sequence ID" value="BDD00433.1"/>
    <property type="molecule type" value="Genomic_DNA"/>
</dbReference>
<organism evidence="1 2">
    <name type="scientific">Persicobacter psychrovividus</name>
    <dbReference type="NCBI Taxonomy" id="387638"/>
    <lineage>
        <taxon>Bacteria</taxon>
        <taxon>Pseudomonadati</taxon>
        <taxon>Bacteroidota</taxon>
        <taxon>Cytophagia</taxon>
        <taxon>Cytophagales</taxon>
        <taxon>Persicobacteraceae</taxon>
        <taxon>Persicobacter</taxon>
    </lineage>
</organism>
<gene>
    <name evidence="1" type="ORF">PEPS_27130</name>
</gene>
<dbReference type="RefSeq" id="WP_332919410.1">
    <property type="nucleotide sequence ID" value="NZ_AP025292.1"/>
</dbReference>